<gene>
    <name evidence="2" type="ORF">LA5096_00392</name>
</gene>
<protein>
    <submittedName>
        <fullName evidence="2">Uncharacterized protein</fullName>
    </submittedName>
</protein>
<dbReference type="OrthoDB" id="7705803at2"/>
<name>A0A0M7AIK2_9HYPH</name>
<proteinExistence type="predicted"/>
<reference evidence="3" key="1">
    <citation type="submission" date="2015-07" db="EMBL/GenBank/DDBJ databases">
        <authorList>
            <person name="Rodrigo-Torres Lidia"/>
            <person name="Arahal R.David."/>
        </authorList>
    </citation>
    <scope>NUCLEOTIDE SEQUENCE [LARGE SCALE GENOMIC DNA]</scope>
    <source>
        <strain evidence="3">CECT 5096</strain>
    </source>
</reference>
<keyword evidence="3" id="KW-1185">Reference proteome</keyword>
<sequence>MKKLIAFVLALVPMAASAAEKFEATNTYVTETQLWPIDESSGYWMVKFQGVSQVTEGPIESMAVECHGAGFWGSKGLAGNGICMHGDGEDTFILRFDTEPNGNTWQILSGSGRYQDLSGAGTAITEALPGNRRITKLVGDVTLGD</sequence>
<dbReference type="GeneID" id="97667854"/>
<dbReference type="EMBL" id="CXWC01000001">
    <property type="protein sequence ID" value="CTQ64464.1"/>
    <property type="molecule type" value="Genomic_DNA"/>
</dbReference>
<accession>A0A0M7AIK2</accession>
<dbReference type="RefSeq" id="WP_144436002.1">
    <property type="nucleotide sequence ID" value="NZ_CXWA01000003.1"/>
</dbReference>
<organism evidence="2 3">
    <name type="scientific">Roseibium album</name>
    <dbReference type="NCBI Taxonomy" id="311410"/>
    <lineage>
        <taxon>Bacteria</taxon>
        <taxon>Pseudomonadati</taxon>
        <taxon>Pseudomonadota</taxon>
        <taxon>Alphaproteobacteria</taxon>
        <taxon>Hyphomicrobiales</taxon>
        <taxon>Stappiaceae</taxon>
        <taxon>Roseibium</taxon>
    </lineage>
</organism>
<evidence type="ECO:0000313" key="2">
    <source>
        <dbReference type="EMBL" id="CTQ64464.1"/>
    </source>
</evidence>
<dbReference type="Proteomes" id="UP000049983">
    <property type="component" value="Unassembled WGS sequence"/>
</dbReference>
<feature type="chain" id="PRO_5009788035" evidence="1">
    <location>
        <begin position="19"/>
        <end position="145"/>
    </location>
</feature>
<dbReference type="AlphaFoldDB" id="A0A0M7AIK2"/>
<keyword evidence="1" id="KW-0732">Signal</keyword>
<evidence type="ECO:0000256" key="1">
    <source>
        <dbReference type="SAM" id="SignalP"/>
    </source>
</evidence>
<feature type="signal peptide" evidence="1">
    <location>
        <begin position="1"/>
        <end position="18"/>
    </location>
</feature>
<evidence type="ECO:0000313" key="3">
    <source>
        <dbReference type="Proteomes" id="UP000049983"/>
    </source>
</evidence>